<reference evidence="2" key="1">
    <citation type="submission" date="2011-06" db="EMBL/GenBank/DDBJ databases">
        <title>Complete genome sequence of Paenibacillus mucilaginosus KNP414.</title>
        <authorList>
            <person name="Wang J."/>
            <person name="Hu S."/>
            <person name="Hu X."/>
            <person name="Zhang B."/>
            <person name="Dong D."/>
            <person name="Zhang S."/>
            <person name="Zhao K."/>
            <person name="Wu D."/>
        </authorList>
    </citation>
    <scope>NUCLEOTIDE SEQUENCE [LARGE SCALE GENOMIC DNA]</scope>
    <source>
        <strain evidence="2">KNP414</strain>
    </source>
</reference>
<organism evidence="1 2">
    <name type="scientific">Paenibacillus mucilaginosus (strain KNP414)</name>
    <dbReference type="NCBI Taxonomy" id="1036673"/>
    <lineage>
        <taxon>Bacteria</taxon>
        <taxon>Bacillati</taxon>
        <taxon>Bacillota</taxon>
        <taxon>Bacilli</taxon>
        <taxon>Bacillales</taxon>
        <taxon>Paenibacillaceae</taxon>
        <taxon>Paenibacillus</taxon>
    </lineage>
</organism>
<protein>
    <submittedName>
        <fullName evidence="1">Uncharacterized protein</fullName>
    </submittedName>
</protein>
<gene>
    <name evidence="1" type="ordered locus">KNP414_06678</name>
</gene>
<evidence type="ECO:0000313" key="2">
    <source>
        <dbReference type="Proteomes" id="UP000006620"/>
    </source>
</evidence>
<dbReference type="AlphaFoldDB" id="F8F9Z9"/>
<dbReference type="KEGG" id="pms:KNP414_06678"/>
<sequence>MMRSPACRIRFIIAWKTGREQQENVCGIPENGRQGANRDTEGAG</sequence>
<proteinExistence type="predicted"/>
<dbReference type="HOGENOM" id="CLU_3219516_0_0_9"/>
<reference evidence="1 2" key="2">
    <citation type="journal article" date="2013" name="Genome Announc.">
        <title>Genome Sequence of Growth-Improving Paenibacillus mucilaginosus Strain KNP414.</title>
        <authorList>
            <person name="Lu J.J."/>
            <person name="Wang J.F."/>
            <person name="Hu X.F."/>
        </authorList>
    </citation>
    <scope>NUCLEOTIDE SEQUENCE [LARGE SCALE GENOMIC DNA]</scope>
    <source>
        <strain evidence="1 2">KNP414</strain>
    </source>
</reference>
<accession>F8F9Z9</accession>
<dbReference type="Proteomes" id="UP000006620">
    <property type="component" value="Chromosome"/>
</dbReference>
<dbReference type="PATRIC" id="fig|1036673.3.peg.6226"/>
<name>F8F9Z9_PAEMK</name>
<evidence type="ECO:0000313" key="1">
    <source>
        <dbReference type="EMBL" id="AEI45197.1"/>
    </source>
</evidence>
<dbReference type="EMBL" id="CP002869">
    <property type="protein sequence ID" value="AEI45197.1"/>
    <property type="molecule type" value="Genomic_DNA"/>
</dbReference>